<dbReference type="PANTHER" id="PTHR11439">
    <property type="entry name" value="GAG-POL-RELATED RETROTRANSPOSON"/>
    <property type="match status" value="1"/>
</dbReference>
<dbReference type="CDD" id="cd09272">
    <property type="entry name" value="RNase_HI_RT_Ty1"/>
    <property type="match status" value="1"/>
</dbReference>
<name>B6REM5_9BRAS</name>
<dbReference type="EMBL" id="EU180848">
    <property type="protein sequence ID" value="ABW74577.1"/>
    <property type="molecule type" value="Genomic_DNA"/>
</dbReference>
<accession>B6REM5</accession>
<dbReference type="PANTHER" id="PTHR11439:SF463">
    <property type="entry name" value="REVERSE TRANSCRIPTASE TY1_COPIA-TYPE DOMAIN-CONTAINING PROTEIN"/>
    <property type="match status" value="1"/>
</dbReference>
<proteinExistence type="predicted"/>
<feature type="domain" description="Reverse transcriptase Ty1/copia-type" evidence="1">
    <location>
        <begin position="6"/>
        <end position="109"/>
    </location>
</feature>
<dbReference type="InterPro" id="IPR013103">
    <property type="entry name" value="RVT_2"/>
</dbReference>
<dbReference type="Pfam" id="PF07727">
    <property type="entry name" value="RVT_2"/>
    <property type="match status" value="1"/>
</dbReference>
<dbReference type="SUPFAM" id="SSF56672">
    <property type="entry name" value="DNA/RNA polymerases"/>
    <property type="match status" value="1"/>
</dbReference>
<sequence>MGVFQFSQKYGVNYLETFALVSRHDTIRAILALAAQMKWKLYQMDVKSAFLNGELKEEIYVVQPPGFIVEGEEGKFLRLQKALYGLKQAPRAWYGRIDAYFLQRGFQRSMEIIQDDQGVFLSQEKYSCKMIEKFGMKGSKRVSTPLTPHGKDVEDDEEYTNEILKYHQWIIISMCIKTGLDVCKFISLTVHVKAAEKALPRGQESFTLYGYSDSDWGGSNEDKKSTYGYVFTLGSGVFCWQSSKQQTVAQSKAEYIVVCAATNQAIWLQRLMEDIGFDSQEGVPIYCDNKSAMATGKNLVQHRRTKHIEIKYHFVREAEHKGLIKLKYCEGEVQLADLFTKALSNKSFEELRSKLGVRPKLN</sequence>
<evidence type="ECO:0000313" key="2">
    <source>
        <dbReference type="EMBL" id="ABW74577.1"/>
    </source>
</evidence>
<evidence type="ECO:0000259" key="1">
    <source>
        <dbReference type="Pfam" id="PF07727"/>
    </source>
</evidence>
<protein>
    <submittedName>
        <fullName evidence="2">Putative pol polyprotein</fullName>
    </submittedName>
</protein>
<gene>
    <name evidence="2" type="primary">Pol8</name>
</gene>
<reference evidence="2" key="1">
    <citation type="submission" date="2007-09" db="EMBL/GenBank/DDBJ databases">
        <title>Evolution of a short chain dehydrogenase (tropinone-reductase-like) gene family in the Brassicaceae.</title>
        <authorList>
            <person name="Schmid K.J."/>
            <person name="Navarro-Quezada A."/>
        </authorList>
    </citation>
    <scope>NUCLEOTIDE SEQUENCE</scope>
</reference>
<dbReference type="InterPro" id="IPR043502">
    <property type="entry name" value="DNA/RNA_pol_sf"/>
</dbReference>
<dbReference type="AlphaFoldDB" id="B6REM5"/>
<organism evidence="2">
    <name type="scientific">Boechera divaricarpa</name>
    <dbReference type="NCBI Taxonomy" id="115915"/>
    <lineage>
        <taxon>Eukaryota</taxon>
        <taxon>Viridiplantae</taxon>
        <taxon>Streptophyta</taxon>
        <taxon>Embryophyta</taxon>
        <taxon>Tracheophyta</taxon>
        <taxon>Spermatophyta</taxon>
        <taxon>Magnoliopsida</taxon>
        <taxon>eudicotyledons</taxon>
        <taxon>Gunneridae</taxon>
        <taxon>Pentapetalae</taxon>
        <taxon>rosids</taxon>
        <taxon>malvids</taxon>
        <taxon>Brassicales</taxon>
        <taxon>Brassicaceae</taxon>
        <taxon>Boechereae</taxon>
        <taxon>Boechera</taxon>
    </lineage>
</organism>